<feature type="region of interest" description="Disordered" evidence="5">
    <location>
        <begin position="930"/>
        <end position="951"/>
    </location>
</feature>
<gene>
    <name evidence="8" type="ORF">CDAUBV1_LOCUS17022</name>
</gene>
<keyword evidence="3" id="KW-0333">Golgi apparatus</keyword>
<evidence type="ECO:0000256" key="2">
    <source>
        <dbReference type="ARBA" id="ARBA00020974"/>
    </source>
</evidence>
<dbReference type="Pfam" id="PF10392">
    <property type="entry name" value="COG5_N"/>
    <property type="match status" value="1"/>
</dbReference>
<name>A0AAV2TZF6_CALDB</name>
<evidence type="ECO:0000259" key="7">
    <source>
        <dbReference type="Pfam" id="PF20649"/>
    </source>
</evidence>
<evidence type="ECO:0000256" key="1">
    <source>
        <dbReference type="ARBA" id="ARBA00004395"/>
    </source>
</evidence>
<dbReference type="AlphaFoldDB" id="A0AAV2TZF6"/>
<evidence type="ECO:0000256" key="4">
    <source>
        <dbReference type="ARBA" id="ARBA00023136"/>
    </source>
</evidence>
<proteinExistence type="predicted"/>
<dbReference type="InterPro" id="IPR049176">
    <property type="entry name" value="COG5_N"/>
</dbReference>
<reference evidence="8" key="1">
    <citation type="submission" date="2024-06" db="EMBL/GenBank/DDBJ databases">
        <authorList>
            <person name="Liu X."/>
            <person name="Lenzi L."/>
            <person name="Haldenby T S."/>
            <person name="Uol C."/>
        </authorList>
    </citation>
    <scope>NUCLEOTIDE SEQUENCE</scope>
</reference>
<evidence type="ECO:0000313" key="8">
    <source>
        <dbReference type="EMBL" id="CAL5141696.1"/>
    </source>
</evidence>
<sequence length="951" mass="104873">MDQESILAEFSDREFDSNSYASKLAGTNRVAEVLVLVNDKVRNLDSFIYQHVAKHHSELLDKASEIDTLHNVLRSTETRVASLSCSMEKLKLRVNSPYHTLESQVTQFRHLQSCCELLRKISRIALLVGRIQGRVGDLSKASAYLNELEYLYSTLDWEGIHVLESYRRLVAQVREDMVSQAWNLVKNSYELADQAQLGLGLQVFQHLGMLPEVICDLVRQWEREFNSSLTTAVDVDALTKRIRSRQSNGSPGGPGAASLPISGGQAAAFYVAMWTSLDGLMDKLERFLSHCRLLGLTLLKKRETSSGLAHTTSKDRLLGAATPSLPSLAELVVGELLANWHDPADSARRNLITLVFGTTQLNLPESSSGFDSTEEEKMTEPFPTFLHNGEDEDFSEFCSQLSKSDGFLGWASGRLATELLKATEQSSQIKEALEGEYPKLLKLVLDLARRIRGKQTSGSFEGLKGASLTSAIDTPQCLTEAFAPFETAYLSRSLSRLFDRVAMSFSTSGGNVVPSTIELDGIIQSAANELAYASVNYNFLKKVARNVSKTVAMFATKIENLVAVGAAASQVTDSPTTGQQNNIRLVNTLCTFGTQLKLTCSRRLRNLPVLQSTDGQQLSSPFTVIYESLESKLNTLCTNILEPLLQSIGDTVEEHIGAIHSENFNLPDSVGGANGESLESSYIAALQELLGRIRNEYLSGLSQPLVSGPPNVYTLTSSQPSKSCSPVSDSRMGVSGCFTCGEIAFQNTLRPYLTRWIDVFVQHVSLVRPLSEHGRLRLATECKEFELSLVPLTAPDIGYSLSALVPEAYSTLRVVRSILLAETEQIVQAYIGVAQAPSGQQPLDTSLPASLVCQHLFSRAPSEIRSPYEAAGWSARRYVSWVLDRETEEERIAFLCNGLTVYAREVEMRQQKEYPPIFVLLRSFLQHFNEPSSQPKEKTNPSESALAEVMA</sequence>
<dbReference type="Pfam" id="PF20649">
    <property type="entry name" value="COG5_C"/>
    <property type="match status" value="1"/>
</dbReference>
<evidence type="ECO:0000259" key="6">
    <source>
        <dbReference type="Pfam" id="PF10392"/>
    </source>
</evidence>
<feature type="domain" description="Conserved oligomeric Golgi complex subunit 5 N-terminal" evidence="6">
    <location>
        <begin position="9"/>
        <end position="130"/>
    </location>
</feature>
<organism evidence="8 9">
    <name type="scientific">Calicophoron daubneyi</name>
    <name type="common">Rumen fluke</name>
    <name type="synonym">Paramphistomum daubneyi</name>
    <dbReference type="NCBI Taxonomy" id="300641"/>
    <lineage>
        <taxon>Eukaryota</taxon>
        <taxon>Metazoa</taxon>
        <taxon>Spiralia</taxon>
        <taxon>Lophotrochozoa</taxon>
        <taxon>Platyhelminthes</taxon>
        <taxon>Trematoda</taxon>
        <taxon>Digenea</taxon>
        <taxon>Plagiorchiida</taxon>
        <taxon>Pronocephalata</taxon>
        <taxon>Paramphistomoidea</taxon>
        <taxon>Paramphistomidae</taxon>
        <taxon>Calicophoron</taxon>
    </lineage>
</organism>
<dbReference type="GO" id="GO:0000139">
    <property type="term" value="C:Golgi membrane"/>
    <property type="evidence" value="ECO:0007669"/>
    <property type="project" value="UniProtKB-SubCell"/>
</dbReference>
<accession>A0AAV2TZF6</accession>
<protein>
    <recommendedName>
        <fullName evidence="2">Conserved oligomeric Golgi complex subunit 5</fullName>
    </recommendedName>
</protein>
<dbReference type="GO" id="GO:0017119">
    <property type="term" value="C:Golgi transport complex"/>
    <property type="evidence" value="ECO:0007669"/>
    <property type="project" value="InterPro"/>
</dbReference>
<dbReference type="Proteomes" id="UP001497525">
    <property type="component" value="Unassembled WGS sequence"/>
</dbReference>
<dbReference type="EMBL" id="CAXLJL010000933">
    <property type="protein sequence ID" value="CAL5141696.1"/>
    <property type="molecule type" value="Genomic_DNA"/>
</dbReference>
<evidence type="ECO:0000256" key="5">
    <source>
        <dbReference type="SAM" id="MobiDB-lite"/>
    </source>
</evidence>
<dbReference type="InterPro" id="IPR048485">
    <property type="entry name" value="COG5_helical"/>
</dbReference>
<feature type="domain" description="Conserved oligomeric Golgi complex subunit 5 helical" evidence="7">
    <location>
        <begin position="159"/>
        <end position="307"/>
    </location>
</feature>
<keyword evidence="4" id="KW-0472">Membrane</keyword>
<dbReference type="GO" id="GO:0006891">
    <property type="term" value="P:intra-Golgi vesicle-mediated transport"/>
    <property type="evidence" value="ECO:0007669"/>
    <property type="project" value="InterPro"/>
</dbReference>
<dbReference type="PANTHER" id="PTHR13228:SF3">
    <property type="entry name" value="CONSERVED OLIGOMERIC GOLGI COMPLEX SUBUNIT 5"/>
    <property type="match status" value="1"/>
</dbReference>
<evidence type="ECO:0000313" key="9">
    <source>
        <dbReference type="Proteomes" id="UP001497525"/>
    </source>
</evidence>
<evidence type="ECO:0000256" key="3">
    <source>
        <dbReference type="ARBA" id="ARBA00023034"/>
    </source>
</evidence>
<comment type="subcellular location">
    <subcellularLocation>
        <location evidence="1">Golgi apparatus membrane</location>
        <topology evidence="1">Peripheral membrane protein</topology>
    </subcellularLocation>
</comment>
<dbReference type="PANTHER" id="PTHR13228">
    <property type="entry name" value="CONSERVED OLIGOMERIC GOLGI COMPLEX COMPONENT 5"/>
    <property type="match status" value="1"/>
</dbReference>
<dbReference type="InterPro" id="IPR019465">
    <property type="entry name" value="Cog5"/>
</dbReference>
<comment type="caution">
    <text evidence="8">The sequence shown here is derived from an EMBL/GenBank/DDBJ whole genome shotgun (WGS) entry which is preliminary data.</text>
</comment>